<gene>
    <name evidence="12" type="ORF">CLV98_101368</name>
</gene>
<evidence type="ECO:0000256" key="6">
    <source>
        <dbReference type="SAM" id="MobiDB-lite"/>
    </source>
</evidence>
<feature type="compositionally biased region" description="Polar residues" evidence="6">
    <location>
        <begin position="835"/>
        <end position="844"/>
    </location>
</feature>
<dbReference type="AlphaFoldDB" id="A0A316BCK2"/>
<feature type="domain" description="Phage shock protein PspC N-terminal" evidence="8">
    <location>
        <begin position="223"/>
        <end position="279"/>
    </location>
</feature>
<comment type="caution">
    <text evidence="12">The sequence shown here is derived from an EMBL/GenBank/DDBJ whole genome shotgun (WGS) entry which is preliminary data.</text>
</comment>
<feature type="transmembrane region" description="Helical" evidence="7">
    <location>
        <begin position="254"/>
        <end position="277"/>
    </location>
</feature>
<feature type="domain" description="PspC-related ToastRack" evidence="11">
    <location>
        <begin position="495"/>
        <end position="593"/>
    </location>
</feature>
<evidence type="ECO:0000313" key="12">
    <source>
        <dbReference type="EMBL" id="PWJ60187.1"/>
    </source>
</evidence>
<evidence type="ECO:0000259" key="8">
    <source>
        <dbReference type="Pfam" id="PF04024"/>
    </source>
</evidence>
<dbReference type="InterPro" id="IPR007168">
    <property type="entry name" value="Phageshock_PspC_N"/>
</dbReference>
<feature type="domain" description="Putative auto-transporter adhesin head GIN" evidence="9">
    <location>
        <begin position="661"/>
        <end position="842"/>
    </location>
</feature>
<feature type="region of interest" description="Disordered" evidence="6">
    <location>
        <begin position="103"/>
        <end position="128"/>
    </location>
</feature>
<accession>A0A316BCK2</accession>
<evidence type="ECO:0000259" key="11">
    <source>
        <dbReference type="Pfam" id="PF22744"/>
    </source>
</evidence>
<feature type="transmembrane region" description="Helical" evidence="7">
    <location>
        <begin position="147"/>
        <end position="180"/>
    </location>
</feature>
<reference evidence="12 13" key="1">
    <citation type="submission" date="2018-03" db="EMBL/GenBank/DDBJ databases">
        <title>Genomic Encyclopedia of Archaeal and Bacterial Type Strains, Phase II (KMG-II): from individual species to whole genera.</title>
        <authorList>
            <person name="Goeker M."/>
        </authorList>
    </citation>
    <scope>NUCLEOTIDE SEQUENCE [LARGE SCALE GENOMIC DNA]</scope>
    <source>
        <strain evidence="12 13">DSM 100346</strain>
    </source>
</reference>
<dbReference type="Pfam" id="PF22744">
    <property type="entry name" value="Toast-rack_PspC-Cterm"/>
    <property type="match status" value="1"/>
</dbReference>
<dbReference type="PANTHER" id="PTHR33885">
    <property type="entry name" value="PHAGE SHOCK PROTEIN C"/>
    <property type="match status" value="1"/>
</dbReference>
<evidence type="ECO:0000256" key="2">
    <source>
        <dbReference type="ARBA" id="ARBA00022475"/>
    </source>
</evidence>
<dbReference type="GO" id="GO:0005886">
    <property type="term" value="C:plasma membrane"/>
    <property type="evidence" value="ECO:0007669"/>
    <property type="project" value="UniProtKB-SubCell"/>
</dbReference>
<evidence type="ECO:0000259" key="10">
    <source>
        <dbReference type="Pfam" id="PF22571"/>
    </source>
</evidence>
<sequence length="844" mass="92724">MKKTISINIGGIIFHIEEDGYERLKNYLSSIQRYFSGFADSQEIVSDIEARVAERFYNKQKADSKQVISLVDVEELIGAMGTVADFQELEESEDILADPLEVTNGESTEGEPSHSKSQGTFATPQEEQARFAPKDPRKFYRDLKRKLIGGVAAGLANYFTVDPIWVRLAFLICVVGLPAGSGMMNLNLEDELGPISGIIVLVYLAMWVAFPGSSTLEEDTNIKKFYRDPDRKVVGGVAAGIASYFGIDLGVVRFLWVLSILFFGTGLLIYIVLWVIAPSANTLTEKMEMQGEPITLSNIESNIKQSLNLDAGAGEEPVASKIVLFPFRAIALIIAALGKIFKGLGPILRVFVGVILVGFSATALLGILIAASVALGVTSAVPLEGMPIPFLIFQELPASLIISAILLAIIPLIAFLMLGLTLLGNRRIVPPSVWLTMAGLWIVGIIGSTIGGIAYQRNFATRGEVVQTEMHQLPNGILRFDKVDDYEVDHLDLDIRLAAYATQDSLKIEKKMYSRGRNKEEAKRIAAKLTYQAVWQDSTLVFHEGPELGALSSFRNQRIGLTVFIPYDRPFIMSERFYHASQHWGDGFSAMKRYNLDEDDVDWNGLRWVMLRDSGLVCTNIPERFLRDEEEGGQSYSYDDSDSELDMGERGTYIKQFPVDDFNKIDLGGAYVISIRQGTEYRITADGEVDDVDDIEVRVDNGTLKVNRSDDFSIFGNNKWKRVGLVITTPNLERLELSGANKARVSGFKGLNKLYVDVSGASQTEIDVETNQLLVDMSGASKLTLKGSASQVELDISGACKVDATRMGIGSARVSASGASRAEMGRVGNIEKHTSGASKVEVNQ</sequence>
<dbReference type="Proteomes" id="UP000245880">
    <property type="component" value="Unassembled WGS sequence"/>
</dbReference>
<feature type="transmembrane region" description="Helical" evidence="7">
    <location>
        <begin position="432"/>
        <end position="455"/>
    </location>
</feature>
<evidence type="ECO:0000259" key="9">
    <source>
        <dbReference type="Pfam" id="PF10988"/>
    </source>
</evidence>
<dbReference type="EMBL" id="QGDT01000001">
    <property type="protein sequence ID" value="PWJ60187.1"/>
    <property type="molecule type" value="Genomic_DNA"/>
</dbReference>
<name>A0A316BCK2_9BACT</name>
<dbReference type="InterPro" id="IPR052027">
    <property type="entry name" value="PspC"/>
</dbReference>
<evidence type="ECO:0000256" key="3">
    <source>
        <dbReference type="ARBA" id="ARBA00022692"/>
    </source>
</evidence>
<keyword evidence="2" id="KW-1003">Cell membrane</keyword>
<proteinExistence type="predicted"/>
<dbReference type="InterPro" id="IPR054321">
    <property type="entry name" value="PspC-rel_TM"/>
</dbReference>
<feature type="transmembrane region" description="Helical" evidence="7">
    <location>
        <begin position="350"/>
        <end position="378"/>
    </location>
</feature>
<dbReference type="OrthoDB" id="5772680at2"/>
<evidence type="ECO:0000256" key="5">
    <source>
        <dbReference type="ARBA" id="ARBA00023136"/>
    </source>
</evidence>
<dbReference type="PANTHER" id="PTHR33885:SF3">
    <property type="entry name" value="PHAGE SHOCK PROTEIN C"/>
    <property type="match status" value="1"/>
</dbReference>
<protein>
    <submittedName>
        <fullName evidence="12">Phage shock protein PspC (Stress-responsive transcriptional regulator)</fullName>
    </submittedName>
</protein>
<dbReference type="InterPro" id="IPR021255">
    <property type="entry name" value="DUF2807"/>
</dbReference>
<evidence type="ECO:0000256" key="7">
    <source>
        <dbReference type="SAM" id="Phobius"/>
    </source>
</evidence>
<dbReference type="Pfam" id="PF04024">
    <property type="entry name" value="PspC"/>
    <property type="match status" value="2"/>
</dbReference>
<keyword evidence="3 7" id="KW-0812">Transmembrane</keyword>
<feature type="domain" description="Phage shock protein PspC N-terminal" evidence="8">
    <location>
        <begin position="137"/>
        <end position="211"/>
    </location>
</feature>
<comment type="subcellular location">
    <subcellularLocation>
        <location evidence="1">Cell membrane</location>
        <topology evidence="1">Single-pass membrane protein</topology>
    </subcellularLocation>
</comment>
<keyword evidence="4 7" id="KW-1133">Transmembrane helix</keyword>
<evidence type="ECO:0000313" key="13">
    <source>
        <dbReference type="Proteomes" id="UP000245880"/>
    </source>
</evidence>
<dbReference type="InterPro" id="IPR054319">
    <property type="entry name" value="PspC-rel_ToastRack"/>
</dbReference>
<keyword evidence="13" id="KW-1185">Reference proteome</keyword>
<evidence type="ECO:0000256" key="1">
    <source>
        <dbReference type="ARBA" id="ARBA00004162"/>
    </source>
</evidence>
<dbReference type="Gene3D" id="2.160.20.120">
    <property type="match status" value="1"/>
</dbReference>
<feature type="compositionally biased region" description="Polar residues" evidence="6">
    <location>
        <begin position="115"/>
        <end position="126"/>
    </location>
</feature>
<keyword evidence="5 7" id="KW-0472">Membrane</keyword>
<feature type="region of interest" description="Disordered" evidence="6">
    <location>
        <begin position="820"/>
        <end position="844"/>
    </location>
</feature>
<feature type="transmembrane region" description="Helical" evidence="7">
    <location>
        <begin position="192"/>
        <end position="210"/>
    </location>
</feature>
<dbReference type="RefSeq" id="WP_109672300.1">
    <property type="nucleotide sequence ID" value="NZ_QGDT01000001.1"/>
</dbReference>
<dbReference type="Pfam" id="PF22571">
    <property type="entry name" value="LiaI-LiaF-TM_PspC"/>
    <property type="match status" value="1"/>
</dbReference>
<dbReference type="Pfam" id="PF10988">
    <property type="entry name" value="DUF2807"/>
    <property type="match status" value="1"/>
</dbReference>
<evidence type="ECO:0000256" key="4">
    <source>
        <dbReference type="ARBA" id="ARBA00022989"/>
    </source>
</evidence>
<feature type="domain" description="PspC-related transmembrane region" evidence="10">
    <location>
        <begin position="324"/>
        <end position="459"/>
    </location>
</feature>
<organism evidence="12 13">
    <name type="scientific">Dyadobacter jejuensis</name>
    <dbReference type="NCBI Taxonomy" id="1082580"/>
    <lineage>
        <taxon>Bacteria</taxon>
        <taxon>Pseudomonadati</taxon>
        <taxon>Bacteroidota</taxon>
        <taxon>Cytophagia</taxon>
        <taxon>Cytophagales</taxon>
        <taxon>Spirosomataceae</taxon>
        <taxon>Dyadobacter</taxon>
    </lineage>
</organism>
<feature type="transmembrane region" description="Helical" evidence="7">
    <location>
        <begin position="398"/>
        <end position="420"/>
    </location>
</feature>